<dbReference type="EMBL" id="AP021876">
    <property type="protein sequence ID" value="BBO83481.1"/>
    <property type="molecule type" value="Genomic_DNA"/>
</dbReference>
<dbReference type="KEGG" id="dov:DSCO28_40470"/>
<dbReference type="InterPro" id="IPR043519">
    <property type="entry name" value="NT_sf"/>
</dbReference>
<dbReference type="RefSeq" id="WP_155323673.1">
    <property type="nucleotide sequence ID" value="NZ_AP021876.1"/>
</dbReference>
<evidence type="ECO:0000313" key="2">
    <source>
        <dbReference type="EMBL" id="BBO83481.1"/>
    </source>
</evidence>
<evidence type="ECO:0000313" key="3">
    <source>
        <dbReference type="Proteomes" id="UP000425960"/>
    </source>
</evidence>
<dbReference type="SUPFAM" id="SSF81301">
    <property type="entry name" value="Nucleotidyltransferase"/>
    <property type="match status" value="1"/>
</dbReference>
<proteinExistence type="predicted"/>
<reference evidence="2 3" key="1">
    <citation type="submission" date="2019-11" db="EMBL/GenBank/DDBJ databases">
        <title>Comparative genomics of hydrocarbon-degrading Desulfosarcina strains.</title>
        <authorList>
            <person name="Watanabe M."/>
            <person name="Kojima H."/>
            <person name="Fukui M."/>
        </authorList>
    </citation>
    <scope>NUCLEOTIDE SEQUENCE [LARGE SCALE GENOMIC DNA]</scope>
    <source>
        <strain evidence="2 3">28bB2T</strain>
    </source>
</reference>
<dbReference type="InterPro" id="IPR041633">
    <property type="entry name" value="Polbeta"/>
</dbReference>
<dbReference type="Proteomes" id="UP000425960">
    <property type="component" value="Chromosome"/>
</dbReference>
<organism evidence="2 3">
    <name type="scientific">Desulfosarcina ovata subsp. sediminis</name>
    <dbReference type="NCBI Taxonomy" id="885957"/>
    <lineage>
        <taxon>Bacteria</taxon>
        <taxon>Pseudomonadati</taxon>
        <taxon>Thermodesulfobacteriota</taxon>
        <taxon>Desulfobacteria</taxon>
        <taxon>Desulfobacterales</taxon>
        <taxon>Desulfosarcinaceae</taxon>
        <taxon>Desulfosarcina</taxon>
    </lineage>
</organism>
<protein>
    <recommendedName>
        <fullName evidence="1">Polymerase beta nucleotidyltransferase domain-containing protein</fullName>
    </recommendedName>
</protein>
<gene>
    <name evidence="2" type="ORF">DSCO28_40470</name>
</gene>
<accession>A0A5K7ZTC7</accession>
<dbReference type="AlphaFoldDB" id="A0A5K7ZTC7"/>
<dbReference type="Pfam" id="PF18765">
    <property type="entry name" value="Polbeta"/>
    <property type="match status" value="1"/>
</dbReference>
<feature type="domain" description="Polymerase beta nucleotidyltransferase" evidence="1">
    <location>
        <begin position="4"/>
        <end position="47"/>
    </location>
</feature>
<dbReference type="CDD" id="cd05403">
    <property type="entry name" value="NT_KNTase_like"/>
    <property type="match status" value="1"/>
</dbReference>
<sequence>MKRQQIISILKKQPDLLRTYSIQHIYLFGSVDRNEAIDTNDVDLLVGSTSFLN</sequence>
<dbReference type="Gene3D" id="3.30.460.10">
    <property type="entry name" value="Beta Polymerase, domain 2"/>
    <property type="match status" value="1"/>
</dbReference>
<evidence type="ECO:0000259" key="1">
    <source>
        <dbReference type="Pfam" id="PF18765"/>
    </source>
</evidence>
<name>A0A5K7ZTC7_9BACT</name>